<dbReference type="InterPro" id="IPR029018">
    <property type="entry name" value="Hex-like_dom2"/>
</dbReference>
<dbReference type="Proteomes" id="UP000886887">
    <property type="component" value="Unassembled WGS sequence"/>
</dbReference>
<gene>
    <name evidence="2" type="ORF">IAB73_07250</name>
</gene>
<evidence type="ECO:0000313" key="2">
    <source>
        <dbReference type="EMBL" id="HIQ71984.1"/>
    </source>
</evidence>
<dbReference type="AlphaFoldDB" id="A0A9D0ZA71"/>
<proteinExistence type="predicted"/>
<protein>
    <recommendedName>
        <fullName evidence="4">Alpha glucuronidase N-terminal domain-containing protein</fullName>
    </recommendedName>
</protein>
<accession>A0A9D0ZA71</accession>
<dbReference type="GO" id="GO:0016787">
    <property type="term" value="F:hydrolase activity"/>
    <property type="evidence" value="ECO:0007669"/>
    <property type="project" value="UniProtKB-KW"/>
</dbReference>
<evidence type="ECO:0000256" key="1">
    <source>
        <dbReference type="ARBA" id="ARBA00022801"/>
    </source>
</evidence>
<dbReference type="GO" id="GO:0005975">
    <property type="term" value="P:carbohydrate metabolic process"/>
    <property type="evidence" value="ECO:0007669"/>
    <property type="project" value="UniProtKB-ARBA"/>
</dbReference>
<dbReference type="Gene3D" id="3.30.379.10">
    <property type="entry name" value="Chitobiase/beta-hexosaminidase domain 2-like"/>
    <property type="match status" value="1"/>
</dbReference>
<dbReference type="EMBL" id="DVFJ01000026">
    <property type="protein sequence ID" value="HIQ71984.1"/>
    <property type="molecule type" value="Genomic_DNA"/>
</dbReference>
<comment type="caution">
    <text evidence="2">The sequence shown here is derived from an EMBL/GenBank/DDBJ whole genome shotgun (WGS) entry which is preliminary data.</text>
</comment>
<keyword evidence="1" id="KW-0378">Hydrolase</keyword>
<reference evidence="2" key="1">
    <citation type="submission" date="2020-10" db="EMBL/GenBank/DDBJ databases">
        <authorList>
            <person name="Gilroy R."/>
        </authorList>
    </citation>
    <scope>NUCLEOTIDE SEQUENCE</scope>
    <source>
        <strain evidence="2">ChiSxjej2B14-6234</strain>
    </source>
</reference>
<organism evidence="2 3">
    <name type="scientific">Candidatus Onthenecus intestinigallinarum</name>
    <dbReference type="NCBI Taxonomy" id="2840875"/>
    <lineage>
        <taxon>Bacteria</taxon>
        <taxon>Bacillati</taxon>
        <taxon>Bacillota</taxon>
        <taxon>Clostridia</taxon>
        <taxon>Eubacteriales</taxon>
        <taxon>Candidatus Onthenecus</taxon>
    </lineage>
</organism>
<evidence type="ECO:0000313" key="3">
    <source>
        <dbReference type="Proteomes" id="UP000886887"/>
    </source>
</evidence>
<sequence length="788" mass="89747">MSNLVLVQPRADGEGRLALDILRKELQARTGLCPSVAPEAPDGAFVAVGTEGELDLWQDALRALPAPGPEGYRLCVLGTEPLRAVVCGADARGCLYGCGALLRKLELLPGVIRACAELRSGSVTPRYPLRGHQLAYRDKQNTCPNWTLQDFDDYIRTLALFGVNAIEILPPRTDDRLFSPLFKTHPLQMMVDLSRVIHGYGLDVWLWYPNMARDYADPETFRAEMEEREQVFGAIPFLDAILIPAGDPGELQPRQFFQVAGRMMAVAHRFHPQAKVYVAPQSFAPEADWYDAFYREVSREPDWLYGVCYAPWVRDTLPEMAARLPEKYRTRIRHYPDITHTASCQFEVPLWDGPLAIVHGRESCCPRPRAMKAIHNLHAPYCIGSLTYSEGIHDDVNKFLWTDQDVDPDRDAQGLVRDYVRLLIDPEHVDELTDLIFALEDNWKGRLADNGAIEQVFARFERLDAALRPQVRDNYRYRMLYQRAMLDAYARRRFLSDARLEREALEALRRAPQTGADAAVRAAWAIFNRTFNEPVAEDLRFRLQELGQKLYETPGCRMQQSTSMHNAQAWIRGAWLDTLDTPLNDMQFYTCHFGRILRLPGEEEKLEAIRALLHRTDPGPGGRYVNLGDLDDFQRCVVPGKPYEQDPGMLRSPHLFHDLYGLMMRFYAGRGWAGEFPIPMRWVHRARTIYGTPLTVRVDGLEPGARYRLRVTYPDMIGQTRERLEVALYADGRLIHDAVRRDEVGPGEPVYGYDLPAPVGPDGAVTLTWQAYDTLYPTAVSELWLICA</sequence>
<reference evidence="2" key="2">
    <citation type="journal article" date="2021" name="PeerJ">
        <title>Extensive microbial diversity within the chicken gut microbiome revealed by metagenomics and culture.</title>
        <authorList>
            <person name="Gilroy R."/>
            <person name="Ravi A."/>
            <person name="Getino M."/>
            <person name="Pursley I."/>
            <person name="Horton D.L."/>
            <person name="Alikhan N.F."/>
            <person name="Baker D."/>
            <person name="Gharbi K."/>
            <person name="Hall N."/>
            <person name="Watson M."/>
            <person name="Adriaenssens E.M."/>
            <person name="Foster-Nyarko E."/>
            <person name="Jarju S."/>
            <person name="Secka A."/>
            <person name="Antonio M."/>
            <person name="Oren A."/>
            <person name="Chaudhuri R.R."/>
            <person name="La Ragione R."/>
            <person name="Hildebrand F."/>
            <person name="Pallen M.J."/>
        </authorList>
    </citation>
    <scope>NUCLEOTIDE SEQUENCE</scope>
    <source>
        <strain evidence="2">ChiSxjej2B14-6234</strain>
    </source>
</reference>
<name>A0A9D0ZA71_9FIRM</name>
<evidence type="ECO:0008006" key="4">
    <source>
        <dbReference type="Google" id="ProtNLM"/>
    </source>
</evidence>
<dbReference type="SUPFAM" id="SSF55545">
    <property type="entry name" value="beta-N-acetylhexosaminidase-like domain"/>
    <property type="match status" value="1"/>
</dbReference>